<accession>A0A537J3W8</accession>
<comment type="catalytic activity">
    <reaction evidence="5 8">
        <text>meso-2,6-diaminopimelate + H(+) = L-lysine + CO2</text>
        <dbReference type="Rhea" id="RHEA:15101"/>
        <dbReference type="ChEBI" id="CHEBI:15378"/>
        <dbReference type="ChEBI" id="CHEBI:16526"/>
        <dbReference type="ChEBI" id="CHEBI:32551"/>
        <dbReference type="ChEBI" id="CHEBI:57791"/>
        <dbReference type="EC" id="4.1.1.20"/>
    </reaction>
</comment>
<feature type="binding site" evidence="5">
    <location>
        <position position="392"/>
    </location>
    <ligand>
        <name>substrate</name>
    </ligand>
</feature>
<dbReference type="EMBL" id="VBAO01000391">
    <property type="protein sequence ID" value="TMI78238.1"/>
    <property type="molecule type" value="Genomic_DNA"/>
</dbReference>
<feature type="binding site" evidence="5">
    <location>
        <begin position="292"/>
        <end position="295"/>
    </location>
    <ligand>
        <name>pyridoxal 5'-phosphate</name>
        <dbReference type="ChEBI" id="CHEBI:597326"/>
    </ligand>
</feature>
<dbReference type="UniPathway" id="UPA00034">
    <property type="reaction ID" value="UER00027"/>
</dbReference>
<comment type="caution">
    <text evidence="10">The sequence shown here is derived from an EMBL/GenBank/DDBJ whole genome shotgun (WGS) entry which is preliminary data.</text>
</comment>
<dbReference type="Gene3D" id="2.40.37.10">
    <property type="entry name" value="Lyase, Ornithine Decarboxylase, Chain A, domain 1"/>
    <property type="match status" value="1"/>
</dbReference>
<comment type="similarity">
    <text evidence="5">Belongs to the Orn/Lys/Arg decarboxylase class-II family. LysA subfamily.</text>
</comment>
<dbReference type="InterPro" id="IPR002986">
    <property type="entry name" value="DAP_deCOOHase_LysA"/>
</dbReference>
<organism evidence="10 11">
    <name type="scientific">Candidatus Segetimicrobium genomatis</name>
    <dbReference type="NCBI Taxonomy" id="2569760"/>
    <lineage>
        <taxon>Bacteria</taxon>
        <taxon>Bacillati</taxon>
        <taxon>Candidatus Sysuimicrobiota</taxon>
        <taxon>Candidatus Sysuimicrobiia</taxon>
        <taxon>Candidatus Sysuimicrobiales</taxon>
        <taxon>Candidatus Segetimicrobiaceae</taxon>
        <taxon>Candidatus Segetimicrobium</taxon>
    </lineage>
</organism>
<evidence type="ECO:0000256" key="7">
    <source>
        <dbReference type="PIRSR" id="PIRSR600183-50"/>
    </source>
</evidence>
<evidence type="ECO:0000256" key="8">
    <source>
        <dbReference type="RuleBase" id="RU003738"/>
    </source>
</evidence>
<feature type="binding site" evidence="5">
    <location>
        <position position="332"/>
    </location>
    <ligand>
        <name>substrate</name>
    </ligand>
</feature>
<dbReference type="PROSITE" id="PS00879">
    <property type="entry name" value="ODR_DC_2_2"/>
    <property type="match status" value="1"/>
</dbReference>
<evidence type="ECO:0000256" key="2">
    <source>
        <dbReference type="ARBA" id="ARBA00022793"/>
    </source>
</evidence>
<dbReference type="SUPFAM" id="SSF50621">
    <property type="entry name" value="Alanine racemase C-terminal domain-like"/>
    <property type="match status" value="1"/>
</dbReference>
<dbReference type="NCBIfam" id="TIGR01048">
    <property type="entry name" value="lysA"/>
    <property type="match status" value="1"/>
</dbReference>
<proteinExistence type="inferred from homology"/>
<evidence type="ECO:0000259" key="9">
    <source>
        <dbReference type="Pfam" id="PF02784"/>
    </source>
</evidence>
<protein>
    <recommendedName>
        <fullName evidence="5 6">Diaminopimelate decarboxylase</fullName>
        <shortName evidence="5">DAP decarboxylase</shortName>
        <shortName evidence="5">DAPDC</shortName>
        <ecNumber evidence="5 6">4.1.1.20</ecNumber>
    </recommendedName>
</protein>
<evidence type="ECO:0000256" key="1">
    <source>
        <dbReference type="ARBA" id="ARBA00001933"/>
    </source>
</evidence>
<reference evidence="10 11" key="1">
    <citation type="journal article" date="2019" name="Nat. Microbiol.">
        <title>Mediterranean grassland soil C-N compound turnover is dependent on rainfall and depth, and is mediated by genomically divergent microorganisms.</title>
        <authorList>
            <person name="Diamond S."/>
            <person name="Andeer P.F."/>
            <person name="Li Z."/>
            <person name="Crits-Christoph A."/>
            <person name="Burstein D."/>
            <person name="Anantharaman K."/>
            <person name="Lane K.R."/>
            <person name="Thomas B.C."/>
            <person name="Pan C."/>
            <person name="Northen T.R."/>
            <person name="Banfield J.F."/>
        </authorList>
    </citation>
    <scope>NUCLEOTIDE SEQUENCE [LARGE SCALE GENOMIC DNA]</scope>
    <source>
        <strain evidence="10">NP_7</strain>
    </source>
</reference>
<dbReference type="InterPro" id="IPR009006">
    <property type="entry name" value="Ala_racemase/Decarboxylase_C"/>
</dbReference>
<dbReference type="EC" id="4.1.1.20" evidence="5 6"/>
<dbReference type="PRINTS" id="PR01181">
    <property type="entry name" value="DAPDCRBXLASE"/>
</dbReference>
<dbReference type="InterPro" id="IPR022644">
    <property type="entry name" value="De-COase2_N"/>
</dbReference>
<evidence type="ECO:0000313" key="10">
    <source>
        <dbReference type="EMBL" id="TMI78238.1"/>
    </source>
</evidence>
<feature type="modified residue" description="N6-(pyridoxal phosphate)lysine" evidence="5 7">
    <location>
        <position position="68"/>
    </location>
</feature>
<comment type="cofactor">
    <cofactor evidence="1 5 7 8">
        <name>pyridoxal 5'-phosphate</name>
        <dbReference type="ChEBI" id="CHEBI:597326"/>
    </cofactor>
</comment>
<comment type="pathway">
    <text evidence="5 8">Amino-acid biosynthesis; L-lysine biosynthesis via DAP pathway; L-lysine from DL-2,6-diaminopimelate: step 1/1.</text>
</comment>
<dbReference type="InterPro" id="IPR029066">
    <property type="entry name" value="PLP-binding_barrel"/>
</dbReference>
<dbReference type="InterPro" id="IPR022657">
    <property type="entry name" value="De-COase2_CS"/>
</dbReference>
<dbReference type="AlphaFoldDB" id="A0A537J3W8"/>
<keyword evidence="2 5" id="KW-0210">Decarboxylase</keyword>
<dbReference type="Proteomes" id="UP000320048">
    <property type="component" value="Unassembled WGS sequence"/>
</dbReference>
<comment type="function">
    <text evidence="5">Specifically catalyzes the decarboxylation of meso-diaminopimelate (meso-DAP) to L-lysine.</text>
</comment>
<dbReference type="CDD" id="cd06828">
    <property type="entry name" value="PLPDE_III_DapDC"/>
    <property type="match status" value="1"/>
</dbReference>
<dbReference type="Pfam" id="PF02784">
    <property type="entry name" value="Orn_Arg_deC_N"/>
    <property type="match status" value="1"/>
</dbReference>
<keyword evidence="5 8" id="KW-0457">Lysine biosynthesis</keyword>
<keyword evidence="3 5" id="KW-0663">Pyridoxal phosphate</keyword>
<keyword evidence="5" id="KW-0028">Amino-acid biosynthesis</keyword>
<name>A0A537J3W8_9BACT</name>
<dbReference type="PANTHER" id="PTHR43727:SF2">
    <property type="entry name" value="GROUP IV DECARBOXYLASE"/>
    <property type="match status" value="1"/>
</dbReference>
<evidence type="ECO:0000256" key="5">
    <source>
        <dbReference type="HAMAP-Rule" id="MF_02120"/>
    </source>
</evidence>
<dbReference type="GO" id="GO:0030170">
    <property type="term" value="F:pyridoxal phosphate binding"/>
    <property type="evidence" value="ECO:0007669"/>
    <property type="project" value="UniProtKB-UniRule"/>
</dbReference>
<feature type="binding site" evidence="5">
    <location>
        <position position="336"/>
    </location>
    <ligand>
        <name>substrate</name>
    </ligand>
</feature>
<feature type="binding site" evidence="5">
    <location>
        <position position="392"/>
    </location>
    <ligand>
        <name>pyridoxal 5'-phosphate</name>
        <dbReference type="ChEBI" id="CHEBI:597326"/>
    </ligand>
</feature>
<dbReference type="InterPro" id="IPR000183">
    <property type="entry name" value="Orn/DAP/Arg_de-COase"/>
</dbReference>
<feature type="active site" description="Proton donor" evidence="7">
    <location>
        <position position="363"/>
    </location>
</feature>
<feature type="domain" description="Orn/DAP/Arg decarboxylase 2 N-terminal" evidence="9">
    <location>
        <begin position="50"/>
        <end position="298"/>
    </location>
</feature>
<feature type="binding site" evidence="5">
    <location>
        <position position="250"/>
    </location>
    <ligand>
        <name>pyridoxal 5'-phosphate</name>
        <dbReference type="ChEBI" id="CHEBI:597326"/>
    </ligand>
</feature>
<gene>
    <name evidence="5 10" type="primary">lysA</name>
    <name evidence="10" type="ORF">E6H04_12775</name>
</gene>
<dbReference type="GO" id="GO:0009089">
    <property type="term" value="P:lysine biosynthetic process via diaminopimelate"/>
    <property type="evidence" value="ECO:0007669"/>
    <property type="project" value="UniProtKB-UniRule"/>
</dbReference>
<evidence type="ECO:0000313" key="11">
    <source>
        <dbReference type="Proteomes" id="UP000320048"/>
    </source>
</evidence>
<dbReference type="GO" id="GO:0008836">
    <property type="term" value="F:diaminopimelate decarboxylase activity"/>
    <property type="evidence" value="ECO:0007669"/>
    <property type="project" value="UniProtKB-UniRule"/>
</dbReference>
<dbReference type="HAMAP" id="MF_02120">
    <property type="entry name" value="LysA"/>
    <property type="match status" value="1"/>
</dbReference>
<dbReference type="PRINTS" id="PR01179">
    <property type="entry name" value="ODADCRBXLASE"/>
</dbReference>
<evidence type="ECO:0000256" key="4">
    <source>
        <dbReference type="ARBA" id="ARBA00023239"/>
    </source>
</evidence>
<sequence length="436" mass="47145">MEQAASLLLGEEQDGEWVVGGVGARRLAREHGTPVYVLDEARLRANCRAYVTALRDTYPNSQAIFASKALCCMATCRLAYDEGMWVDVVSAGEIHTALRAGVPAGALMLHGNNKTREELALAIEAGVGRIGVDNFNDLEWLDALTREAGRRVDVLLRLTPGIEPHTHKAIVTGGVDSKFGFGIPDGTAQAAVRRTLELPGVRLRGLHCHIGSQVMELAPFEQAAHSMMEIAAWMARDCGVSVEELDLGGGLGIRYLPADRPPAIRDYVTTLAGIVRDRAGAARIPLPRLMVEPGRSIVGDAGATLYRIGAIKPIAGIRTYVSVDGGMYENPRPALYQARYEAALAERLREPRRAPVTIAGRCCESGDVLIWETALPEPRPGDLLVIFSTGAYTYSMAGNYNRYPRPPVVFVQDGKARVVVGRETVDDLLSKDVPPA</sequence>
<comment type="subunit">
    <text evidence="5">Homodimer.</text>
</comment>
<dbReference type="PANTHER" id="PTHR43727">
    <property type="entry name" value="DIAMINOPIMELATE DECARBOXYLASE"/>
    <property type="match status" value="1"/>
</dbReference>
<dbReference type="Gene3D" id="3.20.20.10">
    <property type="entry name" value="Alanine racemase"/>
    <property type="match status" value="1"/>
</dbReference>
<evidence type="ECO:0000256" key="3">
    <source>
        <dbReference type="ARBA" id="ARBA00022898"/>
    </source>
</evidence>
<feature type="binding site" evidence="5">
    <location>
        <position position="364"/>
    </location>
    <ligand>
        <name>substrate</name>
    </ligand>
</feature>
<feature type="binding site" evidence="5">
    <location>
        <position position="295"/>
    </location>
    <ligand>
        <name>substrate</name>
    </ligand>
</feature>
<dbReference type="SUPFAM" id="SSF51419">
    <property type="entry name" value="PLP-binding barrel"/>
    <property type="match status" value="1"/>
</dbReference>
<keyword evidence="4 5" id="KW-0456">Lyase</keyword>
<evidence type="ECO:0000256" key="6">
    <source>
        <dbReference type="NCBIfam" id="TIGR01048"/>
    </source>
</evidence>
<dbReference type="FunFam" id="3.20.20.10:FF:000003">
    <property type="entry name" value="Diaminopimelate decarboxylase"/>
    <property type="match status" value="1"/>
</dbReference>